<evidence type="ECO:0000256" key="1">
    <source>
        <dbReference type="ARBA" id="ARBA00004555"/>
    </source>
</evidence>
<keyword evidence="3 4" id="KW-0175">Coiled coil</keyword>
<gene>
    <name evidence="7" type="ORF">HK097_005032</name>
</gene>
<feature type="coiled-coil region" evidence="4">
    <location>
        <begin position="343"/>
        <end position="691"/>
    </location>
</feature>
<sequence>PRAKLEGEVERSNDLLSQKKLDASTLRSALTDDDGITALTSQIQSLESQISTLTHDRDSRILELTDQISSLNQQHQESVTSLIKSFETEKKNLADQLSEATTKVSELEMEVEMSKSLVEEVENLKSELEGARGRVGDLQGELESGRQNVEGEVEELRKRVRELEGEVEEYKTMVEDAERFKAELESVRGRVAEMENEIGQKVEEGERLKEELENARLAVREREWVEKELESATEKVGVLDRDLRVVEGDRDEARGRVGELERELEKVRQEVAKFSEESRKAEEGRSSAEQNLESLLANVAKYLDRLSTSEDVPAEEGWAVDDESNPIVDERLQEGLEKVRGVLKGLRTRVGDAEAALRKWTERDRNLEGDREKEAESLEEARREAERVLEGVKNDYEIQLSSLRGQISQLTKEKEEKEESERDLRGRCEALMAEVDRVETERRTVAEKLATVKEAVKGRLKEEVETAQKLRHENETQKTELQTLRTSSEQLRAKLHTLQTDLTKTHVELETTRNTLQKTESEKQRLQSHLLEIEESANLDLLSSQETLQSFQVKISSLQSEISSLQSELSQSAESLRLAVEERDKMEVEVEVEREETKRLEAIVREREVALENLQGALESFQRVKEREIEFECEGLRRECERWRRELEGVRERAERAEAKLVKMDKAAPQVQQLQQELAEKNAVVGKLRHDVIQVQTHLAEAMRRMRDAAGSDENVDRRLITNLVVSFLAAPRGDAKRFEILNVIGSVLRFSEEERYKVGLARKPPGWGLLSGVTGGGGGAAPAAGGGEGGDPAGTFTDMWISFLLKESTKGPGVEDAPPPPQAPSLVSTPSSSSLPILDSRRGSVEPSSAAPPVGRERKSSFGFFD</sequence>
<dbReference type="Pfam" id="PF10375">
    <property type="entry name" value="GRAB"/>
    <property type="match status" value="1"/>
</dbReference>
<dbReference type="AlphaFoldDB" id="A0AAD5WX20"/>
<feature type="non-terminal residue" evidence="7">
    <location>
        <position position="1"/>
    </location>
</feature>
<proteinExistence type="predicted"/>
<feature type="coiled-coil region" evidence="4">
    <location>
        <begin position="83"/>
        <end position="305"/>
    </location>
</feature>
<dbReference type="EMBL" id="JADGJD010002375">
    <property type="protein sequence ID" value="KAJ3032917.1"/>
    <property type="molecule type" value="Genomic_DNA"/>
</dbReference>
<organism evidence="7 8">
    <name type="scientific">Rhizophlyctis rosea</name>
    <dbReference type="NCBI Taxonomy" id="64517"/>
    <lineage>
        <taxon>Eukaryota</taxon>
        <taxon>Fungi</taxon>
        <taxon>Fungi incertae sedis</taxon>
        <taxon>Chytridiomycota</taxon>
        <taxon>Chytridiomycota incertae sedis</taxon>
        <taxon>Chytridiomycetes</taxon>
        <taxon>Rhizophlyctidales</taxon>
        <taxon>Rhizophlyctidaceae</taxon>
        <taxon>Rhizophlyctis</taxon>
    </lineage>
</organism>
<dbReference type="GO" id="GO:0006888">
    <property type="term" value="P:endoplasmic reticulum to Golgi vesicle-mediated transport"/>
    <property type="evidence" value="ECO:0007669"/>
    <property type="project" value="TreeGrafter"/>
</dbReference>
<evidence type="ECO:0000256" key="3">
    <source>
        <dbReference type="ARBA" id="ARBA00023054"/>
    </source>
</evidence>
<evidence type="ECO:0000313" key="7">
    <source>
        <dbReference type="EMBL" id="KAJ3032917.1"/>
    </source>
</evidence>
<evidence type="ECO:0000256" key="5">
    <source>
        <dbReference type="SAM" id="MobiDB-lite"/>
    </source>
</evidence>
<dbReference type="PROSITE" id="PS50913">
    <property type="entry name" value="GRIP"/>
    <property type="match status" value="1"/>
</dbReference>
<dbReference type="InterPro" id="IPR000237">
    <property type="entry name" value="GRIP_dom"/>
</dbReference>
<evidence type="ECO:0000313" key="8">
    <source>
        <dbReference type="Proteomes" id="UP001212841"/>
    </source>
</evidence>
<dbReference type="InterPro" id="IPR019459">
    <property type="entry name" value="GRAB"/>
</dbReference>
<evidence type="ECO:0000256" key="2">
    <source>
        <dbReference type="ARBA" id="ARBA00023034"/>
    </source>
</evidence>
<dbReference type="GO" id="GO:0031267">
    <property type="term" value="F:small GTPase binding"/>
    <property type="evidence" value="ECO:0007669"/>
    <property type="project" value="TreeGrafter"/>
</dbReference>
<dbReference type="PANTHER" id="PTHR18921">
    <property type="entry name" value="MYOSIN HEAVY CHAIN - RELATED"/>
    <property type="match status" value="1"/>
</dbReference>
<dbReference type="Proteomes" id="UP001212841">
    <property type="component" value="Unassembled WGS sequence"/>
</dbReference>
<reference evidence="7" key="1">
    <citation type="submission" date="2020-05" db="EMBL/GenBank/DDBJ databases">
        <title>Phylogenomic resolution of chytrid fungi.</title>
        <authorList>
            <person name="Stajich J.E."/>
            <person name="Amses K."/>
            <person name="Simmons R."/>
            <person name="Seto K."/>
            <person name="Myers J."/>
            <person name="Bonds A."/>
            <person name="Quandt C.A."/>
            <person name="Barry K."/>
            <person name="Liu P."/>
            <person name="Grigoriev I."/>
            <person name="Longcore J.E."/>
            <person name="James T.Y."/>
        </authorList>
    </citation>
    <scope>NUCLEOTIDE SEQUENCE</scope>
    <source>
        <strain evidence="7">JEL0318</strain>
    </source>
</reference>
<accession>A0AAD5WX20</accession>
<keyword evidence="8" id="KW-1185">Reference proteome</keyword>
<comment type="caution">
    <text evidence="7">The sequence shown here is derived from an EMBL/GenBank/DDBJ whole genome shotgun (WGS) entry which is preliminary data.</text>
</comment>
<evidence type="ECO:0000256" key="4">
    <source>
        <dbReference type="SAM" id="Coils"/>
    </source>
</evidence>
<feature type="compositionally biased region" description="Low complexity" evidence="5">
    <location>
        <begin position="825"/>
        <end position="839"/>
    </location>
</feature>
<feature type="non-terminal residue" evidence="7">
    <location>
        <position position="867"/>
    </location>
</feature>
<comment type="subcellular location">
    <subcellularLocation>
        <location evidence="1">Golgi apparatus</location>
    </subcellularLocation>
</comment>
<name>A0AAD5WX20_9FUNG</name>
<protein>
    <recommendedName>
        <fullName evidence="6">GRIP domain-containing protein</fullName>
    </recommendedName>
</protein>
<feature type="region of interest" description="Disordered" evidence="5">
    <location>
        <begin position="810"/>
        <end position="867"/>
    </location>
</feature>
<dbReference type="GO" id="GO:0007030">
    <property type="term" value="P:Golgi organization"/>
    <property type="evidence" value="ECO:0007669"/>
    <property type="project" value="TreeGrafter"/>
</dbReference>
<evidence type="ECO:0000259" key="6">
    <source>
        <dbReference type="PROSITE" id="PS50913"/>
    </source>
</evidence>
<keyword evidence="2" id="KW-0333">Golgi apparatus</keyword>
<feature type="domain" description="GRIP" evidence="6">
    <location>
        <begin position="711"/>
        <end position="762"/>
    </location>
</feature>
<dbReference type="PANTHER" id="PTHR18921:SF2">
    <property type="entry name" value="THYROID RECEPTOR-INTERACTING PROTEIN 11"/>
    <property type="match status" value="1"/>
</dbReference>
<dbReference type="Gene3D" id="1.10.287.1490">
    <property type="match status" value="2"/>
</dbReference>
<dbReference type="GO" id="GO:0005794">
    <property type="term" value="C:Golgi apparatus"/>
    <property type="evidence" value="ECO:0007669"/>
    <property type="project" value="UniProtKB-SubCell"/>
</dbReference>